<evidence type="ECO:0000256" key="1">
    <source>
        <dbReference type="SAM" id="Coils"/>
    </source>
</evidence>
<reference evidence="3 4" key="1">
    <citation type="submission" date="2020-06" db="EMBL/GenBank/DDBJ databases">
        <authorList>
            <person name="Li R."/>
            <person name="Bekaert M."/>
        </authorList>
    </citation>
    <scope>NUCLEOTIDE SEQUENCE [LARGE SCALE GENOMIC DNA]</scope>
    <source>
        <strain evidence="4">wild</strain>
    </source>
</reference>
<dbReference type="Proteomes" id="UP000507470">
    <property type="component" value="Unassembled WGS sequence"/>
</dbReference>
<keyword evidence="4" id="KW-1185">Reference proteome</keyword>
<feature type="region of interest" description="Disordered" evidence="2">
    <location>
        <begin position="144"/>
        <end position="177"/>
    </location>
</feature>
<proteinExistence type="predicted"/>
<dbReference type="EMBL" id="CACVKT020000425">
    <property type="protein sequence ID" value="CAC5358982.1"/>
    <property type="molecule type" value="Genomic_DNA"/>
</dbReference>
<evidence type="ECO:0000313" key="4">
    <source>
        <dbReference type="Proteomes" id="UP000507470"/>
    </source>
</evidence>
<feature type="region of interest" description="Disordered" evidence="2">
    <location>
        <begin position="301"/>
        <end position="320"/>
    </location>
</feature>
<protein>
    <submittedName>
        <fullName evidence="3">Uncharacterized protein</fullName>
    </submittedName>
</protein>
<sequence length="320" mass="35899">MCAIMSTFSREASSEKQSDIAAVDEDARWRIRTLILKGQDHYEESRNWDTQQIKKFWSTVDAVIETANSLKDHNLHELQEVQRALTLHADQFPALCTIYLEFLMKYNTNESLQETSFFETTCQGYRILIDASLRSPRHRISDAILKDTDSGSVKSGSSRRSGAKTSSPRNSSASSVYLKSKAKTEAAKFKAAAQKEKAELNADLEVLAYEKEAAAADAEVVVLQSEGSDERTERSSPGIKYIASERTQTYVEEQSSLKSHHSVLQPEKEFEIPYMVPSLRNAPLLPINQIPEETSILEQAEIPSKTTEILDNSVTSDQLQ</sequence>
<feature type="compositionally biased region" description="Polar residues" evidence="2">
    <location>
        <begin position="304"/>
        <end position="320"/>
    </location>
</feature>
<dbReference type="AlphaFoldDB" id="A0A6J8A0J2"/>
<evidence type="ECO:0000256" key="2">
    <source>
        <dbReference type="SAM" id="MobiDB-lite"/>
    </source>
</evidence>
<evidence type="ECO:0000313" key="3">
    <source>
        <dbReference type="EMBL" id="CAC5358982.1"/>
    </source>
</evidence>
<name>A0A6J8A0J2_MYTCO</name>
<accession>A0A6J8A0J2</accession>
<feature type="compositionally biased region" description="Low complexity" evidence="2">
    <location>
        <begin position="150"/>
        <end position="167"/>
    </location>
</feature>
<organism evidence="3 4">
    <name type="scientific">Mytilus coruscus</name>
    <name type="common">Sea mussel</name>
    <dbReference type="NCBI Taxonomy" id="42192"/>
    <lineage>
        <taxon>Eukaryota</taxon>
        <taxon>Metazoa</taxon>
        <taxon>Spiralia</taxon>
        <taxon>Lophotrochozoa</taxon>
        <taxon>Mollusca</taxon>
        <taxon>Bivalvia</taxon>
        <taxon>Autobranchia</taxon>
        <taxon>Pteriomorphia</taxon>
        <taxon>Mytilida</taxon>
        <taxon>Mytiloidea</taxon>
        <taxon>Mytilidae</taxon>
        <taxon>Mytilinae</taxon>
        <taxon>Mytilus</taxon>
    </lineage>
</organism>
<feature type="coiled-coil region" evidence="1">
    <location>
        <begin position="179"/>
        <end position="210"/>
    </location>
</feature>
<gene>
    <name evidence="3" type="ORF">MCOR_2013</name>
</gene>
<feature type="compositionally biased region" description="Polar residues" evidence="2">
    <location>
        <begin position="168"/>
        <end position="177"/>
    </location>
</feature>
<keyword evidence="1" id="KW-0175">Coiled coil</keyword>